<dbReference type="Gene3D" id="1.10.30.10">
    <property type="entry name" value="High mobility group box domain"/>
    <property type="match status" value="1"/>
</dbReference>
<sequence>MSENNQFQIPDITEFRLPFPPTITAREIMSNKKNGKKATKPPNAFMIYRKVFSSEIAKNYRFQQMKISTICSNSWKREPKSVKDHYYELAAEADALFLQSREAESQEYPQLPTSSHLEQQCMNDYLRYFDFCHSPDSIDAEMLQEFQYNFEPIQTFFPDPHNEFFYDNYYNYIQPSDNHFCDFDTMQYSPFYDYPNLLPFFEDQQNFQ</sequence>
<dbReference type="OrthoDB" id="2372466at2759"/>
<protein>
    <recommendedName>
        <fullName evidence="1">HMG box domain-containing protein</fullName>
    </recommendedName>
</protein>
<gene>
    <name evidence="2" type="ORF">C1645_854094</name>
</gene>
<evidence type="ECO:0000313" key="3">
    <source>
        <dbReference type="Proteomes" id="UP000265703"/>
    </source>
</evidence>
<dbReference type="SMART" id="SM00398">
    <property type="entry name" value="HMG"/>
    <property type="match status" value="1"/>
</dbReference>
<dbReference type="EMBL" id="QKYT01000003">
    <property type="protein sequence ID" value="RIA99546.1"/>
    <property type="molecule type" value="Genomic_DNA"/>
</dbReference>
<dbReference type="Proteomes" id="UP000265703">
    <property type="component" value="Unassembled WGS sequence"/>
</dbReference>
<name>A0A397TRL0_9GLOM</name>
<dbReference type="Pfam" id="PF00505">
    <property type="entry name" value="HMG_box"/>
    <property type="match status" value="1"/>
</dbReference>
<evidence type="ECO:0000259" key="1">
    <source>
        <dbReference type="SMART" id="SM00398"/>
    </source>
</evidence>
<comment type="caution">
    <text evidence="2">The sequence shown here is derived from an EMBL/GenBank/DDBJ whole genome shotgun (WGS) entry which is preliminary data.</text>
</comment>
<dbReference type="InterPro" id="IPR036910">
    <property type="entry name" value="HMG_box_dom_sf"/>
</dbReference>
<evidence type="ECO:0000313" key="2">
    <source>
        <dbReference type="EMBL" id="RIA99546.1"/>
    </source>
</evidence>
<organism evidence="2 3">
    <name type="scientific">Glomus cerebriforme</name>
    <dbReference type="NCBI Taxonomy" id="658196"/>
    <lineage>
        <taxon>Eukaryota</taxon>
        <taxon>Fungi</taxon>
        <taxon>Fungi incertae sedis</taxon>
        <taxon>Mucoromycota</taxon>
        <taxon>Glomeromycotina</taxon>
        <taxon>Glomeromycetes</taxon>
        <taxon>Glomerales</taxon>
        <taxon>Glomeraceae</taxon>
        <taxon>Glomus</taxon>
    </lineage>
</organism>
<accession>A0A397TRL0</accession>
<reference evidence="2 3" key="1">
    <citation type="submission" date="2018-06" db="EMBL/GenBank/DDBJ databases">
        <title>Comparative genomics reveals the genomic features of Rhizophagus irregularis, R. cerebriforme, R. diaphanum and Gigaspora rosea, and their symbiotic lifestyle signature.</title>
        <authorList>
            <person name="Morin E."/>
            <person name="San Clemente H."/>
            <person name="Chen E.C.H."/>
            <person name="De La Providencia I."/>
            <person name="Hainaut M."/>
            <person name="Kuo A."/>
            <person name="Kohler A."/>
            <person name="Murat C."/>
            <person name="Tang N."/>
            <person name="Roy S."/>
            <person name="Loubradou J."/>
            <person name="Henrissat B."/>
            <person name="Grigoriev I.V."/>
            <person name="Corradi N."/>
            <person name="Roux C."/>
            <person name="Martin F.M."/>
        </authorList>
    </citation>
    <scope>NUCLEOTIDE SEQUENCE [LARGE SCALE GENOMIC DNA]</scope>
    <source>
        <strain evidence="2 3">DAOM 227022</strain>
    </source>
</reference>
<dbReference type="AlphaFoldDB" id="A0A397TRL0"/>
<dbReference type="SUPFAM" id="SSF47095">
    <property type="entry name" value="HMG-box"/>
    <property type="match status" value="1"/>
</dbReference>
<dbReference type="InterPro" id="IPR009071">
    <property type="entry name" value="HMG_box_dom"/>
</dbReference>
<feature type="domain" description="HMG box" evidence="1">
    <location>
        <begin position="37"/>
        <end position="106"/>
    </location>
</feature>
<proteinExistence type="predicted"/>
<keyword evidence="3" id="KW-1185">Reference proteome</keyword>